<evidence type="ECO:0000313" key="3">
    <source>
        <dbReference type="EMBL" id="MBB5225548.1"/>
    </source>
</evidence>
<dbReference type="InterPro" id="IPR006145">
    <property type="entry name" value="PsdUridine_synth_RsuA/RluA"/>
</dbReference>
<protein>
    <submittedName>
        <fullName evidence="3">23S rRNA pseudouridine955/2504/2580 synthase</fullName>
        <ecNumber evidence="3">5.4.99.24</ecNumber>
    </submittedName>
</protein>
<evidence type="ECO:0000313" key="4">
    <source>
        <dbReference type="Proteomes" id="UP000518887"/>
    </source>
</evidence>
<dbReference type="InterPro" id="IPR050188">
    <property type="entry name" value="RluA_PseudoU_synthase"/>
</dbReference>
<evidence type="ECO:0000259" key="2">
    <source>
        <dbReference type="Pfam" id="PF00849"/>
    </source>
</evidence>
<dbReference type="EMBL" id="JACHFQ010000002">
    <property type="protein sequence ID" value="MBB5225548.1"/>
    <property type="molecule type" value="Genomic_DNA"/>
</dbReference>
<dbReference type="InterPro" id="IPR006224">
    <property type="entry name" value="PsdUridine_synth_RluA-like_CS"/>
</dbReference>
<dbReference type="Proteomes" id="UP000518887">
    <property type="component" value="Unassembled WGS sequence"/>
</dbReference>
<sequence length="234" mass="25822">MQQIPILFEDDEIFVINKPAGVAVQGGEGIAHPLDEEFSKQVGFRVHLVHRLDKETCGLMVVAKNPAAASKWIDLIASKQVQKEYTAICFGQPLINGKKEKSGTISGSVVKKNGKNQREQSAVTNFTLEKSWSVEVPVFSGNPEEEASKLVMLEFSKIHLRLGTGRMHQIRIHLASVGSPICGDDKHGNFKLNKLAKKHLKIKSLLLCSSKLTIPTGGGKSRAFEIDLPDYFQF</sequence>
<keyword evidence="3" id="KW-0413">Isomerase</keyword>
<organism evidence="3 4">
    <name type="scientific">Treponema ruminis</name>
    <dbReference type="NCBI Taxonomy" id="744515"/>
    <lineage>
        <taxon>Bacteria</taxon>
        <taxon>Pseudomonadati</taxon>
        <taxon>Spirochaetota</taxon>
        <taxon>Spirochaetia</taxon>
        <taxon>Spirochaetales</taxon>
        <taxon>Treponemataceae</taxon>
        <taxon>Treponema</taxon>
    </lineage>
</organism>
<dbReference type="PANTHER" id="PTHR21600:SF87">
    <property type="entry name" value="RNA PSEUDOURIDYLATE SYNTHASE DOMAIN-CONTAINING PROTEIN 1"/>
    <property type="match status" value="1"/>
</dbReference>
<gene>
    <name evidence="3" type="ORF">HNP76_000892</name>
</gene>
<dbReference type="GO" id="GO:0160141">
    <property type="term" value="F:23S rRNA pseudouridine(955/2504/2580) synthase activity"/>
    <property type="evidence" value="ECO:0007669"/>
    <property type="project" value="UniProtKB-EC"/>
</dbReference>
<accession>A0A7W8G7Z9</accession>
<dbReference type="EC" id="5.4.99.24" evidence="3"/>
<dbReference type="Pfam" id="PF00849">
    <property type="entry name" value="PseudoU_synth_2"/>
    <property type="match status" value="1"/>
</dbReference>
<dbReference type="RefSeq" id="WP_184657928.1">
    <property type="nucleotide sequence ID" value="NZ_CP031518.1"/>
</dbReference>
<name>A0A7W8G7Z9_9SPIR</name>
<dbReference type="GO" id="GO:0000455">
    <property type="term" value="P:enzyme-directed rRNA pseudouridine synthesis"/>
    <property type="evidence" value="ECO:0007669"/>
    <property type="project" value="TreeGrafter"/>
</dbReference>
<dbReference type="SUPFAM" id="SSF55120">
    <property type="entry name" value="Pseudouridine synthase"/>
    <property type="match status" value="1"/>
</dbReference>
<proteinExistence type="inferred from homology"/>
<keyword evidence="4" id="KW-1185">Reference proteome</keyword>
<dbReference type="Gene3D" id="3.30.2350.10">
    <property type="entry name" value="Pseudouridine synthase"/>
    <property type="match status" value="1"/>
</dbReference>
<reference evidence="3 4" key="1">
    <citation type="submission" date="2020-08" db="EMBL/GenBank/DDBJ databases">
        <title>Genomic Encyclopedia of Type Strains, Phase IV (KMG-IV): sequencing the most valuable type-strain genomes for metagenomic binning, comparative biology and taxonomic classification.</title>
        <authorList>
            <person name="Goeker M."/>
        </authorList>
    </citation>
    <scope>NUCLEOTIDE SEQUENCE [LARGE SCALE GENOMIC DNA]</scope>
    <source>
        <strain evidence="3 4">DSM 103462</strain>
    </source>
</reference>
<evidence type="ECO:0000256" key="1">
    <source>
        <dbReference type="ARBA" id="ARBA00010876"/>
    </source>
</evidence>
<dbReference type="AlphaFoldDB" id="A0A7W8G7Z9"/>
<dbReference type="PANTHER" id="PTHR21600">
    <property type="entry name" value="MITOCHONDRIAL RNA PSEUDOURIDINE SYNTHASE"/>
    <property type="match status" value="1"/>
</dbReference>
<comment type="similarity">
    <text evidence="1">Belongs to the pseudouridine synthase RluA family.</text>
</comment>
<feature type="domain" description="Pseudouridine synthase RsuA/RluA-like" evidence="2">
    <location>
        <begin position="13"/>
        <end position="176"/>
    </location>
</feature>
<dbReference type="PROSITE" id="PS01129">
    <property type="entry name" value="PSI_RLU"/>
    <property type="match status" value="1"/>
</dbReference>
<dbReference type="GO" id="GO:0003723">
    <property type="term" value="F:RNA binding"/>
    <property type="evidence" value="ECO:0007669"/>
    <property type="project" value="InterPro"/>
</dbReference>
<dbReference type="InterPro" id="IPR020103">
    <property type="entry name" value="PsdUridine_synth_cat_dom_sf"/>
</dbReference>
<dbReference type="CDD" id="cd02869">
    <property type="entry name" value="PseudoU_synth_RluA_like"/>
    <property type="match status" value="1"/>
</dbReference>
<comment type="caution">
    <text evidence="3">The sequence shown here is derived from an EMBL/GenBank/DDBJ whole genome shotgun (WGS) entry which is preliminary data.</text>
</comment>